<organism evidence="15 16">
    <name type="scientific">Microcaecilia unicolor</name>
    <dbReference type="NCBI Taxonomy" id="1415580"/>
    <lineage>
        <taxon>Eukaryota</taxon>
        <taxon>Metazoa</taxon>
        <taxon>Chordata</taxon>
        <taxon>Craniata</taxon>
        <taxon>Vertebrata</taxon>
        <taxon>Euteleostomi</taxon>
        <taxon>Amphibia</taxon>
        <taxon>Gymnophiona</taxon>
        <taxon>Siphonopidae</taxon>
        <taxon>Microcaecilia</taxon>
    </lineage>
</organism>
<dbReference type="PROSITE" id="PS50234">
    <property type="entry name" value="VWFA"/>
    <property type="match status" value="1"/>
</dbReference>
<keyword evidence="15" id="KW-1185">Reference proteome</keyword>
<dbReference type="PANTHER" id="PTHR10338:SF115">
    <property type="entry name" value="INTER-ALPHA-TRYPSIN INHIBITOR HEAVY CHAIN H3"/>
    <property type="match status" value="1"/>
</dbReference>
<evidence type="ECO:0000256" key="6">
    <source>
        <dbReference type="ARBA" id="ARBA00022900"/>
    </source>
</evidence>
<keyword evidence="6" id="KW-0722">Serine protease inhibitor</keyword>
<evidence type="ECO:0000256" key="4">
    <source>
        <dbReference type="ARBA" id="ARBA00022690"/>
    </source>
</evidence>
<feature type="coiled-coil region" evidence="11">
    <location>
        <begin position="581"/>
        <end position="608"/>
    </location>
</feature>
<keyword evidence="11" id="KW-0175">Coiled coil</keyword>
<keyword evidence="4" id="KW-0646">Protease inhibitor</keyword>
<dbReference type="PROSITE" id="PS51468">
    <property type="entry name" value="VIT"/>
    <property type="match status" value="1"/>
</dbReference>
<evidence type="ECO:0000313" key="15">
    <source>
        <dbReference type="Proteomes" id="UP000515156"/>
    </source>
</evidence>
<dbReference type="InterPro" id="IPR036465">
    <property type="entry name" value="vWFA_dom_sf"/>
</dbReference>
<evidence type="ECO:0000256" key="12">
    <source>
        <dbReference type="SAM" id="MobiDB-lite"/>
    </source>
</evidence>
<dbReference type="GO" id="GO:0030212">
    <property type="term" value="P:hyaluronan metabolic process"/>
    <property type="evidence" value="ECO:0007669"/>
    <property type="project" value="InterPro"/>
</dbReference>
<evidence type="ECO:0000256" key="1">
    <source>
        <dbReference type="ARBA" id="ARBA00004613"/>
    </source>
</evidence>
<dbReference type="InParanoid" id="A0A6P7YED3"/>
<feature type="domain" description="VIT" evidence="14">
    <location>
        <begin position="50"/>
        <end position="179"/>
    </location>
</feature>
<dbReference type="Gene3D" id="3.40.50.410">
    <property type="entry name" value="von Willebrand factor, type A domain"/>
    <property type="match status" value="1"/>
</dbReference>
<comment type="similarity">
    <text evidence="2">Belongs to the ITIH family.</text>
</comment>
<accession>A0A6P7YED3</accession>
<evidence type="ECO:0000256" key="10">
    <source>
        <dbReference type="ARBA" id="ARBA00039924"/>
    </source>
</evidence>
<dbReference type="InterPro" id="IPR013694">
    <property type="entry name" value="VIT"/>
</dbReference>
<feature type="region of interest" description="Disordered" evidence="12">
    <location>
        <begin position="638"/>
        <end position="662"/>
    </location>
</feature>
<name>A0A6P7YED3_9AMPH</name>
<evidence type="ECO:0000256" key="11">
    <source>
        <dbReference type="SAM" id="Coils"/>
    </source>
</evidence>
<keyword evidence="5" id="KW-0732">Signal</keyword>
<reference evidence="16" key="1">
    <citation type="submission" date="2025-08" db="UniProtKB">
        <authorList>
            <consortium name="RefSeq"/>
        </authorList>
    </citation>
    <scope>IDENTIFICATION</scope>
</reference>
<dbReference type="KEGG" id="muo:115472924"/>
<keyword evidence="7" id="KW-0654">Proteoglycan</keyword>
<evidence type="ECO:0000256" key="3">
    <source>
        <dbReference type="ARBA" id="ARBA00022525"/>
    </source>
</evidence>
<dbReference type="CDD" id="cd01461">
    <property type="entry name" value="vWA_interalpha_trypsin_inhibitor"/>
    <property type="match status" value="1"/>
</dbReference>
<dbReference type="SUPFAM" id="SSF53300">
    <property type="entry name" value="vWA-like"/>
    <property type="match status" value="1"/>
</dbReference>
<feature type="compositionally biased region" description="Basic and acidic residues" evidence="12">
    <location>
        <begin position="638"/>
        <end position="647"/>
    </location>
</feature>
<feature type="domain" description="VWFA" evidence="13">
    <location>
        <begin position="305"/>
        <end position="488"/>
    </location>
</feature>
<dbReference type="GO" id="GO:0005576">
    <property type="term" value="C:extracellular region"/>
    <property type="evidence" value="ECO:0007669"/>
    <property type="project" value="UniProtKB-SubCell"/>
</dbReference>
<dbReference type="GO" id="GO:0004867">
    <property type="term" value="F:serine-type endopeptidase inhibitor activity"/>
    <property type="evidence" value="ECO:0007669"/>
    <property type="project" value="UniProtKB-KW"/>
</dbReference>
<evidence type="ECO:0000256" key="9">
    <source>
        <dbReference type="ARBA" id="ARBA00037051"/>
    </source>
</evidence>
<keyword evidence="3" id="KW-0964">Secreted</keyword>
<evidence type="ECO:0000259" key="13">
    <source>
        <dbReference type="PROSITE" id="PS50234"/>
    </source>
</evidence>
<comment type="subcellular location">
    <subcellularLocation>
        <location evidence="1">Secreted</location>
    </subcellularLocation>
</comment>
<dbReference type="GeneID" id="115472924"/>
<keyword evidence="8" id="KW-0325">Glycoprotein</keyword>
<dbReference type="InterPro" id="IPR050934">
    <property type="entry name" value="ITIH"/>
</dbReference>
<dbReference type="AlphaFoldDB" id="A0A6P7YED3"/>
<evidence type="ECO:0000313" key="16">
    <source>
        <dbReference type="RefSeq" id="XP_030063306.1"/>
    </source>
</evidence>
<proteinExistence type="inferred from homology"/>
<protein>
    <recommendedName>
        <fullName evidence="10">Inter-alpha-trypsin inhibitor heavy chain H3</fullName>
    </recommendedName>
</protein>
<dbReference type="Pfam" id="PF08487">
    <property type="entry name" value="VIT"/>
    <property type="match status" value="1"/>
</dbReference>
<dbReference type="SMART" id="SM00327">
    <property type="entry name" value="VWA"/>
    <property type="match status" value="1"/>
</dbReference>
<dbReference type="PANTHER" id="PTHR10338">
    <property type="entry name" value="INTER-ALPHA-TRYPSIN INHIBITOR HEAVY CHAIN FAMILY MEMBER"/>
    <property type="match status" value="1"/>
</dbReference>
<dbReference type="SMART" id="SM00609">
    <property type="entry name" value="VIT"/>
    <property type="match status" value="1"/>
</dbReference>
<dbReference type="RefSeq" id="XP_030063306.1">
    <property type="nucleotide sequence ID" value="XM_030207446.1"/>
</dbReference>
<dbReference type="InterPro" id="IPR010600">
    <property type="entry name" value="ITI_HC_C"/>
</dbReference>
<evidence type="ECO:0000256" key="7">
    <source>
        <dbReference type="ARBA" id="ARBA00022974"/>
    </source>
</evidence>
<comment type="function">
    <text evidence="9">May act as a carrier of hyaluronan in serum or as a binding protein between hyaluronan and other matrix protein, including those on cell surfaces in tissues to regulate the localization, synthesis and degradation of hyaluronan which are essential to cells undergoing biological processes.</text>
</comment>
<dbReference type="OrthoDB" id="299997at2759"/>
<gene>
    <name evidence="16" type="primary">LOC115472924</name>
</gene>
<dbReference type="InterPro" id="IPR002035">
    <property type="entry name" value="VWF_A"/>
</dbReference>
<evidence type="ECO:0000256" key="5">
    <source>
        <dbReference type="ARBA" id="ARBA00022729"/>
    </source>
</evidence>
<evidence type="ECO:0000259" key="14">
    <source>
        <dbReference type="PROSITE" id="PS51468"/>
    </source>
</evidence>
<evidence type="ECO:0000256" key="8">
    <source>
        <dbReference type="ARBA" id="ARBA00023180"/>
    </source>
</evidence>
<sequence length="904" mass="100787">MSCSFESGDYPALLSVQLMMGQFFKIMELTILLLLCPALVPADFLISDSGRLVRNINRELGEDVQIYSFKIESLVTSRFAHNVITSSGINYANISKEVSFEVELPKTAFITNFSMTIDGKTYVGKVKKKEVAQKQYQAAVARGQSAGIVKSSGQKMEKFKVSVNIASASEVTFELTYEELLKRKFGTYEMLIQVKPKQLVDHFEININIFETRNIKFLDAKGTFMTNELMQTLDVSYVGNKGRVSFKPTTDDQRSCPDCPNTLLDGYLIIKYDVERTHSAGDIQIVNGYFVHFFAPENLPRMPKVVVFVIDTSGSMWGRKIQQTKEALLKISEDISEDDYFNFITFSTDVTLWKQSLIKATGKSVAAAKAFISKLQAYGGTNINDAILSAVRLLETDHSNKALPATSVSIIILLTDGDPSVGVTSLTSIQANVKQAIGGHFTLYCLGFGKDLNYNFLEKLSLENGGIARRIYEDSDSDLQLQGFYEEVANPLLSEIQMQYPEAAVSDVTKQSFKHYYSGSEIVVAGRVVDNNLISIPSAITAQGATSLLNFSLEGKVEETLQQKYIFGEFTKRLWAYLTIQQLLEQHIAAEGEEKEKLKAKATELSLKYNFVTPLTSMIVIKPKDDGKKSALAADKLTEAQRSRDGSPARSAQVKQKSSPSFVEGDPHFIIQLPNRNETFCFNVQKKPGVILNLVNDLVTGITVNAELINTTYACTSNTSHNTYIGKLGLVSTKQDLKIEVTTQSIKVLKGQEKMIFHWKETRNLTKQGFSLAIIKGTRLIVSMGNDVSFLIVLHRARKHRDYLGIYTLDSHQLSEKTHGLLGQFYHDTEFEIFDIHPSSDPKKTYATLAIKGNKIKVTGKWQNNFRTNSRDGAATFCWFVGSNGKGLIDARDYAVSSLFGHLE</sequence>
<dbReference type="FunFam" id="3.40.50.410:FF:000013">
    <property type="entry name" value="inter-alpha-trypsin inhibitor heavy chain H2"/>
    <property type="match status" value="1"/>
</dbReference>
<dbReference type="Pfam" id="PF00092">
    <property type="entry name" value="VWA"/>
    <property type="match status" value="1"/>
</dbReference>
<dbReference type="Pfam" id="PF06668">
    <property type="entry name" value="ITI_HC_C"/>
    <property type="match status" value="1"/>
</dbReference>
<evidence type="ECO:0000256" key="2">
    <source>
        <dbReference type="ARBA" id="ARBA00010158"/>
    </source>
</evidence>
<dbReference type="Proteomes" id="UP000515156">
    <property type="component" value="Chromosome 6"/>
</dbReference>